<dbReference type="EMBL" id="CACRXK020008706">
    <property type="protein sequence ID" value="CAB4015414.1"/>
    <property type="molecule type" value="Genomic_DNA"/>
</dbReference>
<accession>A0A6S7I9S6</accession>
<dbReference type="PANTHER" id="PTHR47331">
    <property type="entry name" value="PHD-TYPE DOMAIN-CONTAINING PROTEIN"/>
    <property type="match status" value="1"/>
</dbReference>
<name>A0A6S7I9S6_PARCT</name>
<organism evidence="2 3">
    <name type="scientific">Paramuricea clavata</name>
    <name type="common">Red gorgonian</name>
    <name type="synonym">Violescent sea-whip</name>
    <dbReference type="NCBI Taxonomy" id="317549"/>
    <lineage>
        <taxon>Eukaryota</taxon>
        <taxon>Metazoa</taxon>
        <taxon>Cnidaria</taxon>
        <taxon>Anthozoa</taxon>
        <taxon>Octocorallia</taxon>
        <taxon>Malacalcyonacea</taxon>
        <taxon>Plexauridae</taxon>
        <taxon>Paramuricea</taxon>
    </lineage>
</organism>
<feature type="region of interest" description="Disordered" evidence="1">
    <location>
        <begin position="253"/>
        <end position="293"/>
    </location>
</feature>
<gene>
    <name evidence="2" type="ORF">PACLA_8A059713</name>
</gene>
<sequence length="293" mass="32640">MDWPRFWGQFSENIDQSAIAPVTKFSYLRELLEPKARQTIEALPFHSEGYNRAISILKDKFGKESEIVKGYTREILGLPTIQAANQKKIHEFSDKLSYCVQALETLDKLDGVNGAVPMTLDKLPSIRGDLVRTDPEWEKWTFTKLVEALNQWCRRKPIDKPSELNDDSFSSKRRDKLFHVSRQRLNPRNCVYCDSGEHKTNDCAKFNQIEKECASITSDETVGLLLKYDIGNDSIPPPVVTGSNPIPPPVVTGSDTIPPPVVTGSDPIPPPVVTGSDSVPPPVVTGSDLGPPW</sequence>
<feature type="compositionally biased region" description="Pro residues" evidence="1">
    <location>
        <begin position="257"/>
        <end position="272"/>
    </location>
</feature>
<comment type="caution">
    <text evidence="2">The sequence shown here is derived from an EMBL/GenBank/DDBJ whole genome shotgun (WGS) entry which is preliminary data.</text>
</comment>
<protein>
    <submittedName>
        <fullName evidence="2">Uncharacterized protein</fullName>
    </submittedName>
</protein>
<evidence type="ECO:0000313" key="2">
    <source>
        <dbReference type="EMBL" id="CAB4015414.1"/>
    </source>
</evidence>
<reference evidence="2" key="1">
    <citation type="submission" date="2020-04" db="EMBL/GenBank/DDBJ databases">
        <authorList>
            <person name="Alioto T."/>
            <person name="Alioto T."/>
            <person name="Gomez Garrido J."/>
        </authorList>
    </citation>
    <scope>NUCLEOTIDE SEQUENCE</scope>
    <source>
        <strain evidence="2">A484AB</strain>
    </source>
</reference>
<dbReference type="AlphaFoldDB" id="A0A6S7I9S6"/>
<evidence type="ECO:0000313" key="3">
    <source>
        <dbReference type="Proteomes" id="UP001152795"/>
    </source>
</evidence>
<proteinExistence type="predicted"/>
<dbReference type="InterPro" id="IPR005312">
    <property type="entry name" value="DUF1759"/>
</dbReference>
<dbReference type="OrthoDB" id="7444419at2759"/>
<evidence type="ECO:0000256" key="1">
    <source>
        <dbReference type="SAM" id="MobiDB-lite"/>
    </source>
</evidence>
<dbReference type="Pfam" id="PF03564">
    <property type="entry name" value="DUF1759"/>
    <property type="match status" value="1"/>
</dbReference>
<dbReference type="Proteomes" id="UP001152795">
    <property type="component" value="Unassembled WGS sequence"/>
</dbReference>
<keyword evidence="3" id="KW-1185">Reference proteome</keyword>